<keyword evidence="3" id="KW-1185">Reference proteome</keyword>
<reference evidence="3" key="1">
    <citation type="journal article" date="2019" name="Int. J. Syst. Evol. Microbiol.">
        <title>The Global Catalogue of Microorganisms (GCM) 10K type strain sequencing project: providing services to taxonomists for standard genome sequencing and annotation.</title>
        <authorList>
            <consortium name="The Broad Institute Genomics Platform"/>
            <consortium name="The Broad Institute Genome Sequencing Center for Infectious Disease"/>
            <person name="Wu L."/>
            <person name="Ma J."/>
        </authorList>
    </citation>
    <scope>NUCLEOTIDE SEQUENCE [LARGE SCALE GENOMIC DNA]</scope>
    <source>
        <strain evidence="3">JCM 16242</strain>
    </source>
</reference>
<gene>
    <name evidence="2" type="ORF">GCM10009126_02680</name>
</gene>
<dbReference type="Gene3D" id="3.30.700.10">
    <property type="entry name" value="Glycoprotein, Type 4 Pilin"/>
    <property type="match status" value="1"/>
</dbReference>
<dbReference type="NCBIfam" id="TIGR02532">
    <property type="entry name" value="IV_pilin_GFxxxE"/>
    <property type="match status" value="1"/>
</dbReference>
<dbReference type="InterPro" id="IPR012902">
    <property type="entry name" value="N_methyl_site"/>
</dbReference>
<evidence type="ECO:0000313" key="3">
    <source>
        <dbReference type="Proteomes" id="UP001500657"/>
    </source>
</evidence>
<organism evidence="2 3">
    <name type="scientific">Rhodanobacter caeni</name>
    <dbReference type="NCBI Taxonomy" id="657654"/>
    <lineage>
        <taxon>Bacteria</taxon>
        <taxon>Pseudomonadati</taxon>
        <taxon>Pseudomonadota</taxon>
        <taxon>Gammaproteobacteria</taxon>
        <taxon>Lysobacterales</taxon>
        <taxon>Rhodanobacteraceae</taxon>
        <taxon>Rhodanobacter</taxon>
    </lineage>
</organism>
<protein>
    <submittedName>
        <fullName evidence="2">Type IV pilin protein</fullName>
    </submittedName>
</protein>
<accession>A0ABP3DRN0</accession>
<evidence type="ECO:0000313" key="2">
    <source>
        <dbReference type="EMBL" id="GAA0240524.1"/>
    </source>
</evidence>
<keyword evidence="1" id="KW-0472">Membrane</keyword>
<comment type="caution">
    <text evidence="2">The sequence shown here is derived from an EMBL/GenBank/DDBJ whole genome shotgun (WGS) entry which is preliminary data.</text>
</comment>
<dbReference type="Pfam" id="PF16732">
    <property type="entry name" value="ComP_DUS"/>
    <property type="match status" value="1"/>
</dbReference>
<dbReference type="EMBL" id="BAAAFO010000001">
    <property type="protein sequence ID" value="GAA0240524.1"/>
    <property type="molecule type" value="Genomic_DNA"/>
</dbReference>
<proteinExistence type="predicted"/>
<keyword evidence="1" id="KW-1133">Transmembrane helix</keyword>
<evidence type="ECO:0000256" key="1">
    <source>
        <dbReference type="SAM" id="Phobius"/>
    </source>
</evidence>
<dbReference type="PANTHER" id="PTHR30093">
    <property type="entry name" value="GENERAL SECRETION PATHWAY PROTEIN G"/>
    <property type="match status" value="1"/>
</dbReference>
<feature type="transmembrane region" description="Helical" evidence="1">
    <location>
        <begin position="12"/>
        <end position="30"/>
    </location>
</feature>
<dbReference type="InterPro" id="IPR031982">
    <property type="entry name" value="PilE-like"/>
</dbReference>
<dbReference type="Proteomes" id="UP001500657">
    <property type="component" value="Unassembled WGS sequence"/>
</dbReference>
<sequence length="135" mass="14372">MNRASGFSMIELMIVVVIISILAAIAIPSYRQYVLKGHRSEATRALQDIASRQENYYFSNNAYTSNLADLGANSSIAGAYFTVSIPSASSSDYQITATAQGTQTEDTGCTAFTLHRSGAKESSGTATTDVCWGGH</sequence>
<dbReference type="InterPro" id="IPR045584">
    <property type="entry name" value="Pilin-like"/>
</dbReference>
<dbReference type="SUPFAM" id="SSF54523">
    <property type="entry name" value="Pili subunits"/>
    <property type="match status" value="1"/>
</dbReference>
<keyword evidence="1" id="KW-0812">Transmembrane</keyword>
<dbReference type="Pfam" id="PF07963">
    <property type="entry name" value="N_methyl"/>
    <property type="match status" value="1"/>
</dbReference>
<name>A0ABP3DRN0_9GAMM</name>
<dbReference type="RefSeq" id="WP_343879413.1">
    <property type="nucleotide sequence ID" value="NZ_BAAAFO010000001.1"/>
</dbReference>
<dbReference type="PANTHER" id="PTHR30093:SF47">
    <property type="entry name" value="TYPE IV PILUS NON-CORE MINOR PILIN PILE"/>
    <property type="match status" value="1"/>
</dbReference>